<dbReference type="RefSeq" id="WP_012537728.1">
    <property type="nucleotide sequence ID" value="NC_011224.1"/>
</dbReference>
<dbReference type="InterPro" id="IPR008421">
    <property type="entry name" value="Borrelia_lipoprotein_PFam54/60"/>
</dbReference>
<dbReference type="EMBL" id="CP000977">
    <property type="protein sequence ID" value="ACH93781.1"/>
    <property type="molecule type" value="Genomic_DNA"/>
</dbReference>
<dbReference type="OrthoDB" id="351102at2"/>
<dbReference type="KEGG" id="bdu:BDU_16001"/>
<keyword evidence="1" id="KW-0614">Plasmid</keyword>
<dbReference type="AlphaFoldDB" id="B5RN45"/>
<dbReference type="Pfam" id="PF05714">
    <property type="entry name" value="PFam54_60"/>
    <property type="match status" value="1"/>
</dbReference>
<name>B5RN45_BORDL</name>
<dbReference type="NCBIfam" id="NF033728">
    <property type="entry name" value="borfam54_1"/>
    <property type="match status" value="1"/>
</dbReference>
<organism evidence="1 2">
    <name type="scientific">Borrelia duttonii (strain Ly)</name>
    <dbReference type="NCBI Taxonomy" id="412419"/>
    <lineage>
        <taxon>Bacteria</taxon>
        <taxon>Pseudomonadati</taxon>
        <taxon>Spirochaetota</taxon>
        <taxon>Spirochaetia</taxon>
        <taxon>Spirochaetales</taxon>
        <taxon>Borreliaceae</taxon>
        <taxon>Borrelia</taxon>
    </lineage>
</organism>
<geneLocation type="plasmid" evidence="1 2">
    <name>pl11</name>
</geneLocation>
<dbReference type="Proteomes" id="UP000000611">
    <property type="component" value="Plasmid pl11"/>
</dbReference>
<keyword evidence="2" id="KW-1185">Reference proteome</keyword>
<dbReference type="Gene3D" id="1.10.3160.10">
    <property type="entry name" value="Bbcrasp-1"/>
    <property type="match status" value="1"/>
</dbReference>
<proteinExistence type="predicted"/>
<accession>B5RN45</accession>
<evidence type="ECO:0000313" key="1">
    <source>
        <dbReference type="EMBL" id="ACH93781.1"/>
    </source>
</evidence>
<reference evidence="1 2" key="1">
    <citation type="journal article" date="2008" name="PLoS Genet.">
        <title>The genome of Borrelia recurrentis, the agent of deadly louse-borne relapsing fever, is a degraded subset of tick-borne Borrelia duttonii.</title>
        <authorList>
            <person name="Lescot M."/>
            <person name="Audic S."/>
            <person name="Robert C."/>
            <person name="Nguyen T.T."/>
            <person name="Blanc G."/>
            <person name="Cutler S.J."/>
            <person name="Wincker P."/>
            <person name="Couloux A."/>
            <person name="Claverie J.-M."/>
            <person name="Raoult D."/>
            <person name="Drancourt M."/>
        </authorList>
    </citation>
    <scope>NUCLEOTIDE SEQUENCE [LARGE SCALE GENOMIC DNA]</scope>
    <source>
        <strain evidence="1 2">Ly</strain>
    </source>
</reference>
<dbReference type="PROSITE" id="PS51257">
    <property type="entry name" value="PROKAR_LIPOPROTEIN"/>
    <property type="match status" value="1"/>
</dbReference>
<evidence type="ECO:0000313" key="2">
    <source>
        <dbReference type="Proteomes" id="UP000000611"/>
    </source>
</evidence>
<sequence length="283" mass="32701">MRKNFFTNIFILFLITLIMAGCRPLNKEDGYGGAGHRDGASKSQEIDLIPQLIDAYSQLIQSEEDDEVNGDVQKNLQSDKEKTELIALIKEKVKTEIEVLRKYSNKIEDNEQYGMKWGVFKFLIEDNNKRNIQSAENTLARKQLYASLEWNEDRLRKFGTIMNEVEKCDRVVAKTILETGMNFVQGKFENAIISIDDKDQDLDNLILKELKDIKKNLDLIDSFRKQWISSVDSIISEYDSNTGDIQKDSQALVKRVNTEYKEIFENKIAEIKKAVDDIQTILK</sequence>
<dbReference type="HOGENOM" id="CLU_062986_2_0_12"/>
<gene>
    <name evidence="1" type="ordered locus">BDU_16001</name>
</gene>
<dbReference type="NCBIfam" id="NF033730">
    <property type="entry name" value="borfam54_3"/>
    <property type="match status" value="1"/>
</dbReference>
<protein>
    <submittedName>
        <fullName evidence="1">Antigen P35-like protein, lipoprotein</fullName>
    </submittedName>
</protein>